<sequence>MSHFIERVVTDLLNQKLDFFNTTLVLPGKRPMLFFRQEFQKQAHTILLPKMISIEDFMAEISELEIISGINLWFKAYQSYKKVVDKPDTFEEFIKWGPTILKDFDDIDASLVDPNKILDYLVSIERIEKWGKDEIFVNKNEVMQKHILFWQIIKKFYFQLRADLVQENQGYSGLVFRLAADKIEDIIASQEHQFIFAGFNALTEAEQKILFSFEKNNIAQIFWDADKYYLDNPNQEAGAFMRRYQNKLSSWKWTFDEFNNPKNIHVTGVAKQVGQAKYIADIIAKMDEDEIKNTALILADESILPAILNSLPDNISYLNISMGIPLKTVPLAQFFKSVFELQMNREKLGKGKTFYFKNVLQILENRTLSKFSTESSREIASIIRTNNRIFNAEKTLQAHLTDNIFAPLFTIPGSLTEFVFQLKIWIENLMNNTALNDGSDVKHLLLREYLFFFKKVFIQLHENLTQVTDVQDFRTLYLLYNKIVQAESISFIGEPLKGLQLMGLLETRLINFENIIMTSVNDEILPLGRQNNTFIPYDIRKEMGLNTFTENDSIYAYHFYRLLQRGKNIHLVYNTEADGMGSGEKSRFISQIKLESKHQITESFAAPSFVNRPLKEIVIEKTPQTMEKLNKWAESGISFSSLSTYLRNPLDFFEQRIFKVSEVEEAEEMVSAKTLGNIVHHTLEELYTPCLNRILTISDFQTIAKIKDLSLQKFFKQEYKDGHMHQGPNFLVYKIAERIINGVLEKDKNTAINSEFIITHLESSHEIDFNLDNGKTVKLYGIIDRMDCVDGQIRIVDYKTGFAKDLKIDSEKVNVVFEDSDKAKELQLCFYAHLFYANPMNKNKTIELCIYPIKFPKKELFKLKLDKSTIIDESIIDLTNKPLSALIETILDHSIPFENSK</sequence>
<dbReference type="SUPFAM" id="SSF52980">
    <property type="entry name" value="Restriction endonuclease-like"/>
    <property type="match status" value="1"/>
</dbReference>
<reference evidence="2" key="1">
    <citation type="submission" date="2020-10" db="EMBL/GenBank/DDBJ databases">
        <authorList>
            <person name="Lu T."/>
            <person name="Wang Q."/>
            <person name="Han X."/>
        </authorList>
    </citation>
    <scope>NUCLEOTIDE SEQUENCE</scope>
    <source>
        <strain evidence="2">WQ 117</strain>
    </source>
</reference>
<name>A0A8J7FNP9_9FLAO</name>
<dbReference type="Gene3D" id="3.90.320.10">
    <property type="match status" value="1"/>
</dbReference>
<dbReference type="InterPro" id="IPR038726">
    <property type="entry name" value="PDDEXK_AddAB-type"/>
</dbReference>
<evidence type="ECO:0000259" key="1">
    <source>
        <dbReference type="Pfam" id="PF12705"/>
    </source>
</evidence>
<protein>
    <submittedName>
        <fullName evidence="2">PD-(D/E)XK nuclease family protein</fullName>
    </submittedName>
</protein>
<dbReference type="InterPro" id="IPR027417">
    <property type="entry name" value="P-loop_NTPase"/>
</dbReference>
<feature type="domain" description="PD-(D/E)XK endonuclease-like" evidence="1">
    <location>
        <begin position="637"/>
        <end position="896"/>
    </location>
</feature>
<proteinExistence type="predicted"/>
<dbReference type="InterPro" id="IPR011335">
    <property type="entry name" value="Restrct_endonuc-II-like"/>
</dbReference>
<keyword evidence="3" id="KW-1185">Reference proteome</keyword>
<dbReference type="EMBL" id="JADGIK010000004">
    <property type="protein sequence ID" value="MBF0597135.1"/>
    <property type="molecule type" value="Genomic_DNA"/>
</dbReference>
<organism evidence="2 3">
    <name type="scientific">Faecalibacter rhinopitheci</name>
    <dbReference type="NCBI Taxonomy" id="2779678"/>
    <lineage>
        <taxon>Bacteria</taxon>
        <taxon>Pseudomonadati</taxon>
        <taxon>Bacteroidota</taxon>
        <taxon>Flavobacteriia</taxon>
        <taxon>Flavobacteriales</taxon>
        <taxon>Weeksellaceae</taxon>
        <taxon>Faecalibacter</taxon>
    </lineage>
</organism>
<dbReference type="AlphaFoldDB" id="A0A8J7FNP9"/>
<accession>A0A8J7FNP9</accession>
<dbReference type="Pfam" id="PF12705">
    <property type="entry name" value="PDDEXK_1"/>
    <property type="match status" value="1"/>
</dbReference>
<evidence type="ECO:0000313" key="2">
    <source>
        <dbReference type="EMBL" id="MBF0597135.1"/>
    </source>
</evidence>
<dbReference type="InterPro" id="IPR011604">
    <property type="entry name" value="PDDEXK-like_dom_sf"/>
</dbReference>
<dbReference type="RefSeq" id="WP_194182689.1">
    <property type="nucleotide sequence ID" value="NZ_JADGIK010000004.1"/>
</dbReference>
<comment type="caution">
    <text evidence="2">The sequence shown here is derived from an EMBL/GenBank/DDBJ whole genome shotgun (WGS) entry which is preliminary data.</text>
</comment>
<dbReference type="Proteomes" id="UP000608754">
    <property type="component" value="Unassembled WGS sequence"/>
</dbReference>
<gene>
    <name evidence="2" type="ORF">IM532_06690</name>
</gene>
<evidence type="ECO:0000313" key="3">
    <source>
        <dbReference type="Proteomes" id="UP000608754"/>
    </source>
</evidence>
<dbReference type="SUPFAM" id="SSF52540">
    <property type="entry name" value="P-loop containing nucleoside triphosphate hydrolases"/>
    <property type="match status" value="1"/>
</dbReference>